<evidence type="ECO:0000313" key="1">
    <source>
        <dbReference type="EMBL" id="NDW07169.1"/>
    </source>
</evidence>
<gene>
    <name evidence="1" type="ORF">GTK09_22380</name>
</gene>
<evidence type="ECO:0000313" key="2">
    <source>
        <dbReference type="Proteomes" id="UP000469011"/>
    </source>
</evidence>
<dbReference type="EMBL" id="JAAAMG010000024">
    <property type="protein sequence ID" value="NDW07169.1"/>
    <property type="molecule type" value="Genomic_DNA"/>
</dbReference>
<sequence>MTDLLEKAVEAARRLPPEAQDDIARLVLVLSGEIVEPVAVNAEDRDAILRGQQAALRGDFASSDEISALWAKHGL</sequence>
<reference evidence="1 2" key="1">
    <citation type="submission" date="2020-01" db="EMBL/GenBank/DDBJ databases">
        <title>Jiella pacifica sp. nov.</title>
        <authorList>
            <person name="Xue Z."/>
            <person name="Zhu S."/>
            <person name="Chen J."/>
            <person name="Yang J."/>
        </authorList>
    </citation>
    <scope>NUCLEOTIDE SEQUENCE [LARGE SCALE GENOMIC DNA]</scope>
    <source>
        <strain evidence="1 2">40Bstr34</strain>
    </source>
</reference>
<organism evidence="1 2">
    <name type="scientific">Jiella pacifica</name>
    <dbReference type="NCBI Taxonomy" id="2696469"/>
    <lineage>
        <taxon>Bacteria</taxon>
        <taxon>Pseudomonadati</taxon>
        <taxon>Pseudomonadota</taxon>
        <taxon>Alphaproteobacteria</taxon>
        <taxon>Hyphomicrobiales</taxon>
        <taxon>Aurantimonadaceae</taxon>
        <taxon>Jiella</taxon>
    </lineage>
</organism>
<proteinExistence type="predicted"/>
<accession>A0A6N9TBW7</accession>
<dbReference type="AlphaFoldDB" id="A0A6N9TBW7"/>
<dbReference type="RefSeq" id="WP_163465620.1">
    <property type="nucleotide sequence ID" value="NZ_JAAAMG010000024.1"/>
</dbReference>
<keyword evidence="2" id="KW-1185">Reference proteome</keyword>
<comment type="caution">
    <text evidence="1">The sequence shown here is derived from an EMBL/GenBank/DDBJ whole genome shotgun (WGS) entry which is preliminary data.</text>
</comment>
<dbReference type="Proteomes" id="UP000469011">
    <property type="component" value="Unassembled WGS sequence"/>
</dbReference>
<protein>
    <submittedName>
        <fullName evidence="1">Uncharacterized protein</fullName>
    </submittedName>
</protein>
<name>A0A6N9TBW7_9HYPH</name>